<sequence>MSTSPVNIACLGGGHGLFQTLLAARQCDPANISAIVTVADDGGSSGRLRRELDIIPPGDLRMALAALSRNDDNGTLWAKTLQHRFGGTGALAGHAVGNLMIAGLAEVLGDMQAALDKVAELTDSYGRVLPMVNRPLSIEAEVAGLDDDPRIIRSVRGQVAVATTPGQVRRVHLKPNDPQANPRALQAINESDIITIGPGSWFSSVLPHMLVPQIVDAISRSKALRVLVLNLSVEPGETSGFSVERHLHVLAQHAPKLQVDRVVIDRNLDLAGGERSHVQRASKQLGAEVVFADVCMVTDDGLELNRHDPAKLASVLDSMYSEWVAAQATQGTAAQ</sequence>
<evidence type="ECO:0000313" key="3">
    <source>
        <dbReference type="EMBL" id="AHI20074.1"/>
    </source>
</evidence>
<dbReference type="NCBIfam" id="TIGR01826">
    <property type="entry name" value="CofD_related"/>
    <property type="match status" value="1"/>
</dbReference>
<evidence type="ECO:0000313" key="4">
    <source>
        <dbReference type="Proteomes" id="UP000019226"/>
    </source>
</evidence>
<comment type="similarity">
    <text evidence="2">Belongs to the gluconeogenesis factor family.</text>
</comment>
<dbReference type="PANTHER" id="PTHR30135">
    <property type="entry name" value="UNCHARACTERIZED PROTEIN YVCK-RELATED"/>
    <property type="match status" value="1"/>
</dbReference>
<name>A0ABM5PPY5_9CORY</name>
<dbReference type="CDD" id="cd07187">
    <property type="entry name" value="YvcK_like"/>
    <property type="match status" value="1"/>
</dbReference>
<dbReference type="InterPro" id="IPR038136">
    <property type="entry name" value="CofD-like_dom_sf"/>
</dbReference>
<dbReference type="PANTHER" id="PTHR30135:SF3">
    <property type="entry name" value="GLUCONEOGENESIS FACTOR-RELATED"/>
    <property type="match status" value="1"/>
</dbReference>
<dbReference type="HAMAP" id="MF_00973">
    <property type="entry name" value="Gluconeogen_factor"/>
    <property type="match status" value="1"/>
</dbReference>
<dbReference type="Gene3D" id="3.40.50.10680">
    <property type="entry name" value="CofD-like domains"/>
    <property type="match status" value="1"/>
</dbReference>
<gene>
    <name evidence="3" type="ORF">CCASEI_07515</name>
</gene>
<protein>
    <recommendedName>
        <fullName evidence="2">Putative gluconeogenesis factor</fullName>
    </recommendedName>
</protein>
<comment type="function">
    <text evidence="2">Required for morphogenesis under gluconeogenic growth conditions.</text>
</comment>
<organism evidence="3 4">
    <name type="scientific">Corynebacterium casei LMG S-19264</name>
    <dbReference type="NCBI Taxonomy" id="1285583"/>
    <lineage>
        <taxon>Bacteria</taxon>
        <taxon>Bacillati</taxon>
        <taxon>Actinomycetota</taxon>
        <taxon>Actinomycetes</taxon>
        <taxon>Mycobacteriales</taxon>
        <taxon>Corynebacteriaceae</taxon>
        <taxon>Corynebacterium</taxon>
    </lineage>
</organism>
<keyword evidence="1 2" id="KW-0963">Cytoplasm</keyword>
<accession>A0ABM5PPY5</accession>
<keyword evidence="4" id="KW-1185">Reference proteome</keyword>
<reference evidence="4" key="1">
    <citation type="submission" date="2013-02" db="EMBL/GenBank/DDBJ databases">
        <title>The complete genome sequence of Corynebacterium casei LMG S-19264 (=DSM 44701).</title>
        <authorList>
            <person name="Ruckert C."/>
            <person name="Albersmeier A."/>
            <person name="Kalinowski J."/>
        </authorList>
    </citation>
    <scope>NUCLEOTIDE SEQUENCE [LARGE SCALE GENOMIC DNA]</scope>
    <source>
        <strain evidence="4">LMG S-19264</strain>
    </source>
</reference>
<evidence type="ECO:0000256" key="2">
    <source>
        <dbReference type="HAMAP-Rule" id="MF_00973"/>
    </source>
</evidence>
<dbReference type="InterPro" id="IPR002882">
    <property type="entry name" value="CofD"/>
</dbReference>
<dbReference type="SUPFAM" id="SSF142338">
    <property type="entry name" value="CofD-like"/>
    <property type="match status" value="1"/>
</dbReference>
<dbReference type="Proteomes" id="UP000019226">
    <property type="component" value="Chromosome"/>
</dbReference>
<dbReference type="EMBL" id="CP004350">
    <property type="protein sequence ID" value="AHI20074.1"/>
    <property type="molecule type" value="Genomic_DNA"/>
</dbReference>
<dbReference type="InterPro" id="IPR010119">
    <property type="entry name" value="Gluconeogen_factor"/>
</dbReference>
<dbReference type="Pfam" id="PF01933">
    <property type="entry name" value="CofD"/>
    <property type="match status" value="1"/>
</dbReference>
<dbReference type="GeneID" id="82877648"/>
<proteinExistence type="inferred from homology"/>
<evidence type="ECO:0000256" key="1">
    <source>
        <dbReference type="ARBA" id="ARBA00022490"/>
    </source>
</evidence>
<comment type="subcellular location">
    <subcellularLocation>
        <location evidence="2">Cytoplasm</location>
    </subcellularLocation>
</comment>
<dbReference type="RefSeq" id="WP_035095918.1">
    <property type="nucleotide sequence ID" value="NZ_CP004350.1"/>
</dbReference>